<keyword evidence="1" id="KW-0378">Hydrolase</keyword>
<accession>A0A840FCD4</accession>
<dbReference type="PANTHER" id="PTHR48081">
    <property type="entry name" value="AB HYDROLASE SUPERFAMILY PROTEIN C4A8.06C"/>
    <property type="match status" value="1"/>
</dbReference>
<feature type="domain" description="BD-FAE-like" evidence="3">
    <location>
        <begin position="104"/>
        <end position="271"/>
    </location>
</feature>
<dbReference type="RefSeq" id="WP_183984856.1">
    <property type="nucleotide sequence ID" value="NZ_JACIEV010000006.1"/>
</dbReference>
<dbReference type="PANTHER" id="PTHR48081:SF6">
    <property type="entry name" value="PEPTIDASE S9 PROLYL OLIGOPEPTIDASE CATALYTIC DOMAIN-CONTAINING PROTEIN"/>
    <property type="match status" value="1"/>
</dbReference>
<dbReference type="Proteomes" id="UP000529795">
    <property type="component" value="Unassembled WGS sequence"/>
</dbReference>
<feature type="signal peptide" evidence="2">
    <location>
        <begin position="1"/>
        <end position="22"/>
    </location>
</feature>
<proteinExistence type="predicted"/>
<dbReference type="InterPro" id="IPR050300">
    <property type="entry name" value="GDXG_lipolytic_enzyme"/>
</dbReference>
<gene>
    <name evidence="4" type="ORF">GGQ80_002294</name>
</gene>
<organism evidence="4 5">
    <name type="scientific">Sphingomonas jinjuensis</name>
    <dbReference type="NCBI Taxonomy" id="535907"/>
    <lineage>
        <taxon>Bacteria</taxon>
        <taxon>Pseudomonadati</taxon>
        <taxon>Pseudomonadota</taxon>
        <taxon>Alphaproteobacteria</taxon>
        <taxon>Sphingomonadales</taxon>
        <taxon>Sphingomonadaceae</taxon>
        <taxon>Sphingomonas</taxon>
    </lineage>
</organism>
<dbReference type="SUPFAM" id="SSF53474">
    <property type="entry name" value="alpha/beta-Hydrolases"/>
    <property type="match status" value="1"/>
</dbReference>
<dbReference type="Pfam" id="PF20434">
    <property type="entry name" value="BD-FAE"/>
    <property type="match status" value="1"/>
</dbReference>
<reference evidence="4 5" key="1">
    <citation type="submission" date="2020-08" db="EMBL/GenBank/DDBJ databases">
        <title>Genomic Encyclopedia of Type Strains, Phase IV (KMG-IV): sequencing the most valuable type-strain genomes for metagenomic binning, comparative biology and taxonomic classification.</title>
        <authorList>
            <person name="Goeker M."/>
        </authorList>
    </citation>
    <scope>NUCLEOTIDE SEQUENCE [LARGE SCALE GENOMIC DNA]</scope>
    <source>
        <strain evidence="4 5">YC6723</strain>
    </source>
</reference>
<evidence type="ECO:0000256" key="2">
    <source>
        <dbReference type="SAM" id="SignalP"/>
    </source>
</evidence>
<dbReference type="EMBL" id="JACIEV010000006">
    <property type="protein sequence ID" value="MBB4154381.1"/>
    <property type="molecule type" value="Genomic_DNA"/>
</dbReference>
<evidence type="ECO:0000259" key="3">
    <source>
        <dbReference type="Pfam" id="PF20434"/>
    </source>
</evidence>
<feature type="chain" id="PRO_5032498622" evidence="2">
    <location>
        <begin position="23"/>
        <end position="321"/>
    </location>
</feature>
<name>A0A840FCD4_9SPHN</name>
<dbReference type="AlphaFoldDB" id="A0A840FCD4"/>
<evidence type="ECO:0000256" key="1">
    <source>
        <dbReference type="ARBA" id="ARBA00022801"/>
    </source>
</evidence>
<dbReference type="InterPro" id="IPR049492">
    <property type="entry name" value="BD-FAE-like_dom"/>
</dbReference>
<sequence length="321" mass="33886">MTTRRTLLAGSLATMLPLPAFAAEPTVERFPLWPGTPPGAPAGSVADQWVKRSPTGGADDIAWPHVGVPMLTVVRPATPNGAAVLICPGGGYARVAVGRLGGGIARDFASRGITAFELLYRLPHDNWAAGSDVALQDAQRAMRLIRAGTTRWGIDPSRVAVTGFSAGGHVAASLAIRSSLPLYSPIDAADRLPARPDVAGLFFPVITMSDAGVHAQSRRELLGTRAADPAWQRRYSIEQNLPADMPPTWVACNGDDPVVPAKNSLLMYEALHAAKVTAALTIYEKGGHGPPAAHRDGTPVPWVDQFVAFAGDHGWPLRLPS</sequence>
<comment type="caution">
    <text evidence="4">The sequence shown here is derived from an EMBL/GenBank/DDBJ whole genome shotgun (WGS) entry which is preliminary data.</text>
</comment>
<keyword evidence="2" id="KW-0732">Signal</keyword>
<evidence type="ECO:0000313" key="4">
    <source>
        <dbReference type="EMBL" id="MBB4154381.1"/>
    </source>
</evidence>
<dbReference type="GO" id="GO:0016787">
    <property type="term" value="F:hydrolase activity"/>
    <property type="evidence" value="ECO:0007669"/>
    <property type="project" value="UniProtKB-KW"/>
</dbReference>
<evidence type="ECO:0000313" key="5">
    <source>
        <dbReference type="Proteomes" id="UP000529795"/>
    </source>
</evidence>
<protein>
    <submittedName>
        <fullName evidence="4">Acetyl esterase/lipase</fullName>
    </submittedName>
</protein>
<dbReference type="Gene3D" id="3.40.50.1820">
    <property type="entry name" value="alpha/beta hydrolase"/>
    <property type="match status" value="1"/>
</dbReference>
<keyword evidence="5" id="KW-1185">Reference proteome</keyword>
<dbReference type="InterPro" id="IPR029058">
    <property type="entry name" value="AB_hydrolase_fold"/>
</dbReference>